<gene>
    <name evidence="1" type="ORF">PQR01_41025</name>
</gene>
<name>A0ACC7NQU4_9BURK</name>
<keyword evidence="2" id="KW-1185">Reference proteome</keyword>
<feature type="non-terminal residue" evidence="1">
    <location>
        <position position="1"/>
    </location>
</feature>
<evidence type="ECO:0000313" key="1">
    <source>
        <dbReference type="EMBL" id="MFM0109566.1"/>
    </source>
</evidence>
<comment type="caution">
    <text evidence="1">The sequence shown here is derived from an EMBL/GenBank/DDBJ whole genome shotgun (WGS) entry which is preliminary data.</text>
</comment>
<accession>A0ACC7NQU4</accession>
<proteinExistence type="predicted"/>
<feature type="non-terminal residue" evidence="1">
    <location>
        <position position="169"/>
    </location>
</feature>
<dbReference type="EMBL" id="JAQQDW010000319">
    <property type="protein sequence ID" value="MFM0109566.1"/>
    <property type="molecule type" value="Genomic_DNA"/>
</dbReference>
<dbReference type="Proteomes" id="UP001629235">
    <property type="component" value="Unassembled WGS sequence"/>
</dbReference>
<reference evidence="1 2" key="1">
    <citation type="journal article" date="2024" name="Chem. Sci.">
        <title>Discovery of megapolipeptins by genome mining of a Burkholderiales bacteria collection.</title>
        <authorList>
            <person name="Paulo B.S."/>
            <person name="Recchia M.J.J."/>
            <person name="Lee S."/>
            <person name="Fergusson C.H."/>
            <person name="Romanowski S.B."/>
            <person name="Hernandez A."/>
            <person name="Krull N."/>
            <person name="Liu D.Y."/>
            <person name="Cavanagh H."/>
            <person name="Bos A."/>
            <person name="Gray C.A."/>
            <person name="Murphy B.T."/>
            <person name="Linington R.G."/>
            <person name="Eustaquio A.S."/>
        </authorList>
    </citation>
    <scope>NUCLEOTIDE SEQUENCE [LARGE SCALE GENOMIC DNA]</scope>
    <source>
        <strain evidence="1 2">RL18-126-BIB-B</strain>
    </source>
</reference>
<organism evidence="1 2">
    <name type="scientific">Paraburkholderia rhynchosiae</name>
    <dbReference type="NCBI Taxonomy" id="487049"/>
    <lineage>
        <taxon>Bacteria</taxon>
        <taxon>Pseudomonadati</taxon>
        <taxon>Pseudomonadota</taxon>
        <taxon>Betaproteobacteria</taxon>
        <taxon>Burkholderiales</taxon>
        <taxon>Burkholderiaceae</taxon>
        <taxon>Paraburkholderia</taxon>
    </lineage>
</organism>
<protein>
    <submittedName>
        <fullName evidence="1">IS256 family transposase</fullName>
    </submittedName>
</protein>
<sequence>MAGHKEVLGLWIAQTEGAKFWLQVVTELKTRGVQDIFIACVDGLKGFPEAIEAVYPKAAVQLCIVHMVRNSLNFVPWKMQQEVAADLKTIYTSSTVELAEQMLGAFEARWDKDYPSIGQSWRRNWARVIPFFDYPPEIRKVIYTTNAIESINMSLRKVIKTRSSFPTDE</sequence>
<evidence type="ECO:0000313" key="2">
    <source>
        <dbReference type="Proteomes" id="UP001629235"/>
    </source>
</evidence>